<dbReference type="CDD" id="cd06453">
    <property type="entry name" value="SufS_like"/>
    <property type="match status" value="1"/>
</dbReference>
<dbReference type="Gene3D" id="3.40.640.10">
    <property type="entry name" value="Type I PLP-dependent aspartate aminotransferase-like (Major domain)"/>
    <property type="match status" value="1"/>
</dbReference>
<dbReference type="InterPro" id="IPR015422">
    <property type="entry name" value="PyrdxlP-dep_Trfase_small"/>
</dbReference>
<dbReference type="InterPro" id="IPR015421">
    <property type="entry name" value="PyrdxlP-dep_Trfase_major"/>
</dbReference>
<dbReference type="InterPro" id="IPR020578">
    <property type="entry name" value="Aminotrans_V_PyrdxlP_BS"/>
</dbReference>
<dbReference type="PANTHER" id="PTHR43586">
    <property type="entry name" value="CYSTEINE DESULFURASE"/>
    <property type="match status" value="1"/>
</dbReference>
<evidence type="ECO:0000259" key="9">
    <source>
        <dbReference type="Pfam" id="PF00266"/>
    </source>
</evidence>
<dbReference type="PROSITE" id="PS00595">
    <property type="entry name" value="AA_TRANSFER_CLASS_5"/>
    <property type="match status" value="1"/>
</dbReference>
<dbReference type="InterPro" id="IPR016454">
    <property type="entry name" value="Cysteine_dSase"/>
</dbReference>
<dbReference type="InterPro" id="IPR010970">
    <property type="entry name" value="Cys_dSase_SufS"/>
</dbReference>
<dbReference type="PANTHER" id="PTHR43586:SF8">
    <property type="entry name" value="CYSTEINE DESULFURASE 1, CHLOROPLASTIC"/>
    <property type="match status" value="1"/>
</dbReference>
<evidence type="ECO:0000256" key="5">
    <source>
        <dbReference type="ARBA" id="ARBA00022898"/>
    </source>
</evidence>
<evidence type="ECO:0000256" key="8">
    <source>
        <dbReference type="RuleBase" id="RU004506"/>
    </source>
</evidence>
<evidence type="ECO:0000256" key="2">
    <source>
        <dbReference type="ARBA" id="ARBA00002824"/>
    </source>
</evidence>
<evidence type="ECO:0000256" key="6">
    <source>
        <dbReference type="ARBA" id="ARBA00050776"/>
    </source>
</evidence>
<dbReference type="GO" id="GO:0031071">
    <property type="term" value="F:cysteine desulfurase activity"/>
    <property type="evidence" value="ECO:0007669"/>
    <property type="project" value="UniProtKB-UniRule"/>
</dbReference>
<comment type="similarity">
    <text evidence="3 8">Belongs to the class-V pyridoxal-phosphate-dependent aminotransferase family. Csd subfamily.</text>
</comment>
<keyword evidence="4 8" id="KW-0808">Transferase</keyword>
<evidence type="ECO:0000256" key="1">
    <source>
        <dbReference type="ARBA" id="ARBA00001933"/>
    </source>
</evidence>
<organism evidence="10">
    <name type="scientific">Caldithrix abyssi</name>
    <dbReference type="NCBI Taxonomy" id="187145"/>
    <lineage>
        <taxon>Bacteria</taxon>
        <taxon>Pseudomonadati</taxon>
        <taxon>Calditrichota</taxon>
        <taxon>Calditrichia</taxon>
        <taxon>Calditrichales</taxon>
        <taxon>Calditrichaceae</taxon>
        <taxon>Caldithrix</taxon>
    </lineage>
</organism>
<evidence type="ECO:0000313" key="10">
    <source>
        <dbReference type="EMBL" id="HED11374.1"/>
    </source>
</evidence>
<dbReference type="InterPro" id="IPR015424">
    <property type="entry name" value="PyrdxlP-dep_Trfase"/>
</dbReference>
<comment type="catalytic activity">
    <reaction evidence="6 8">
        <text>(sulfur carrier)-H + L-cysteine = (sulfur carrier)-SH + L-alanine</text>
        <dbReference type="Rhea" id="RHEA:43892"/>
        <dbReference type="Rhea" id="RHEA-COMP:14737"/>
        <dbReference type="Rhea" id="RHEA-COMP:14739"/>
        <dbReference type="ChEBI" id="CHEBI:29917"/>
        <dbReference type="ChEBI" id="CHEBI:35235"/>
        <dbReference type="ChEBI" id="CHEBI:57972"/>
        <dbReference type="ChEBI" id="CHEBI:64428"/>
        <dbReference type="EC" id="2.8.1.7"/>
    </reaction>
</comment>
<dbReference type="SUPFAM" id="SSF53383">
    <property type="entry name" value="PLP-dependent transferases"/>
    <property type="match status" value="1"/>
</dbReference>
<reference evidence="10" key="1">
    <citation type="journal article" date="2020" name="mSystems">
        <title>Genome- and Community-Level Interaction Insights into Carbon Utilization and Element Cycling Functions of Hydrothermarchaeota in Hydrothermal Sediment.</title>
        <authorList>
            <person name="Zhou Z."/>
            <person name="Liu Y."/>
            <person name="Xu W."/>
            <person name="Pan J."/>
            <person name="Luo Z.H."/>
            <person name="Li M."/>
        </authorList>
    </citation>
    <scope>NUCLEOTIDE SEQUENCE [LARGE SCALE GENOMIC DNA]</scope>
    <source>
        <strain evidence="10">HyVt-456</strain>
    </source>
</reference>
<dbReference type="EMBL" id="DRLD01000328">
    <property type="protein sequence ID" value="HED11374.1"/>
    <property type="molecule type" value="Genomic_DNA"/>
</dbReference>
<protein>
    <recommendedName>
        <fullName evidence="8">Cysteine desulfurase</fullName>
        <ecNumber evidence="8">2.8.1.7</ecNumber>
    </recommendedName>
</protein>
<dbReference type="GO" id="GO:0030170">
    <property type="term" value="F:pyridoxal phosphate binding"/>
    <property type="evidence" value="ECO:0007669"/>
    <property type="project" value="UniProtKB-UniRule"/>
</dbReference>
<evidence type="ECO:0000256" key="4">
    <source>
        <dbReference type="ARBA" id="ARBA00022679"/>
    </source>
</evidence>
<comment type="cofactor">
    <cofactor evidence="1 7">
        <name>pyridoxal 5'-phosphate</name>
        <dbReference type="ChEBI" id="CHEBI:597326"/>
    </cofactor>
</comment>
<dbReference type="PIRSF" id="PIRSF005572">
    <property type="entry name" value="NifS"/>
    <property type="match status" value="1"/>
</dbReference>
<proteinExistence type="inferred from homology"/>
<dbReference type="EC" id="2.8.1.7" evidence="8"/>
<dbReference type="Gene3D" id="3.90.1150.10">
    <property type="entry name" value="Aspartate Aminotransferase, domain 1"/>
    <property type="match status" value="1"/>
</dbReference>
<accession>A0A7V1LNP3</accession>
<feature type="domain" description="Aminotransferase class V" evidence="9">
    <location>
        <begin position="36"/>
        <end position="405"/>
    </location>
</feature>
<dbReference type="NCBIfam" id="TIGR01979">
    <property type="entry name" value="sufS"/>
    <property type="match status" value="1"/>
</dbReference>
<name>A0A7V1LNP3_CALAY</name>
<evidence type="ECO:0000256" key="3">
    <source>
        <dbReference type="ARBA" id="ARBA00010447"/>
    </source>
</evidence>
<dbReference type="Pfam" id="PF00266">
    <property type="entry name" value="Aminotran_5"/>
    <property type="match status" value="1"/>
</dbReference>
<sequence length="416" mass="46482">MKKEPTPHSHPLLSDVSKIREDFPALHQEVHGRPLVYLDNAATTQKPRAVLDALRHYYEHDNANVHRGLHTLAERATEDFENARTVVARFINAPETEEVIFTRGTTESLNLLAHSFGHTFFKEGDEIIISEMEHHSNIVPWFLLRDRLAVKVLFWPVETDGTLDLNKLETLISDKTRLISVSHMSNVLGTHNPIKQIVEIARRRNIPVAVDAAQSVPSLPVDVQELGCDFLAFSAHKMGGPTGIGALWGRRSLLEKMIPYMGGGEMIAHVNTSGASWAELPHKFEAGTPNIAGAIGFAAAVRYVQERGMQNIHDYEQILTSALLEKMRLLPGLTIFGPLQERGPAISFKLEGIHPFDLTQFLDQLGIAIRVGHHCAEPLMNKLGVSATTRVSLYYYNTMAEVDYFVSALERARSFF</sequence>
<comment type="caution">
    <text evidence="10">The sequence shown here is derived from an EMBL/GenBank/DDBJ whole genome shotgun (WGS) entry which is preliminary data.</text>
</comment>
<keyword evidence="5 8" id="KW-0663">Pyridoxal phosphate</keyword>
<evidence type="ECO:0000256" key="7">
    <source>
        <dbReference type="RuleBase" id="RU004504"/>
    </source>
</evidence>
<dbReference type="InterPro" id="IPR000192">
    <property type="entry name" value="Aminotrans_V_dom"/>
</dbReference>
<dbReference type="Proteomes" id="UP000886005">
    <property type="component" value="Unassembled WGS sequence"/>
</dbReference>
<gene>
    <name evidence="10" type="ORF">ENJ10_11850</name>
</gene>
<dbReference type="AlphaFoldDB" id="A0A7V1LNP3"/>
<dbReference type="GO" id="GO:0006534">
    <property type="term" value="P:cysteine metabolic process"/>
    <property type="evidence" value="ECO:0007669"/>
    <property type="project" value="UniProtKB-UniRule"/>
</dbReference>
<comment type="function">
    <text evidence="2 8">Catalyzes the removal of elemental sulfur and selenium atoms from L-cysteine, L-cystine, L-selenocysteine, and L-selenocystine to produce L-alanine.</text>
</comment>